<feature type="transmembrane region" description="Helical" evidence="1">
    <location>
        <begin position="41"/>
        <end position="65"/>
    </location>
</feature>
<accession>A0A0G1ECI9</accession>
<keyword evidence="1" id="KW-0812">Transmembrane</keyword>
<dbReference type="AlphaFoldDB" id="A0A0G1ECI9"/>
<keyword evidence="1" id="KW-0472">Membrane</keyword>
<gene>
    <name evidence="2" type="ORF">UV42_C0010G0011</name>
</gene>
<dbReference type="Proteomes" id="UP000033867">
    <property type="component" value="Unassembled WGS sequence"/>
</dbReference>
<evidence type="ECO:0000313" key="3">
    <source>
        <dbReference type="Proteomes" id="UP000033867"/>
    </source>
</evidence>
<protein>
    <submittedName>
        <fullName evidence="2">Uncharacterized protein</fullName>
    </submittedName>
</protein>
<name>A0A0G1ECI9_9BACT</name>
<comment type="caution">
    <text evidence="2">The sequence shown here is derived from an EMBL/GenBank/DDBJ whole genome shotgun (WGS) entry which is preliminary data.</text>
</comment>
<evidence type="ECO:0000256" key="1">
    <source>
        <dbReference type="SAM" id="Phobius"/>
    </source>
</evidence>
<sequence length="297" mass="34222">MFGKKKKDNPLARYEDPIGGFSSRDLRIATWYISHKEKIQAILVLTFGSIALVLFLYGVGMWIFYASVGYPQDVQTLEQLPYEFQNYEAQHVRYGAKIVTYGTLQIFQSGTDVYDFVIDATNPNEQWIAEVSYFFQYTGGQTAVEYLTLLPQTTQPLSVLGHTLSGQPRNSTFHVEQVTWKRIDPHVISDVPEYLSSRNIFTVQDVLFDDGGQDVFGGHRLDFTVTNNSLFSYWSPSFYVSLQDGERRVGVARIQIDQFMTSTTVPIQLRIFRDDFFADSVRLYPLINFFDQDEFME</sequence>
<dbReference type="EMBL" id="LCEK01000010">
    <property type="protein sequence ID" value="KKS72308.1"/>
    <property type="molecule type" value="Genomic_DNA"/>
</dbReference>
<organism evidence="2 3">
    <name type="scientific">Candidatus Magasanikbacteria bacterium GW2011_GWE2_42_7</name>
    <dbReference type="NCBI Taxonomy" id="1619052"/>
    <lineage>
        <taxon>Bacteria</taxon>
        <taxon>Candidatus Magasanikiibacteriota</taxon>
    </lineage>
</organism>
<keyword evidence="1" id="KW-1133">Transmembrane helix</keyword>
<proteinExistence type="predicted"/>
<reference evidence="2 3" key="1">
    <citation type="journal article" date="2015" name="Nature">
        <title>rRNA introns, odd ribosomes, and small enigmatic genomes across a large radiation of phyla.</title>
        <authorList>
            <person name="Brown C.T."/>
            <person name="Hug L.A."/>
            <person name="Thomas B.C."/>
            <person name="Sharon I."/>
            <person name="Castelle C.J."/>
            <person name="Singh A."/>
            <person name="Wilkins M.J."/>
            <person name="Williams K.H."/>
            <person name="Banfield J.F."/>
        </authorList>
    </citation>
    <scope>NUCLEOTIDE SEQUENCE [LARGE SCALE GENOMIC DNA]</scope>
</reference>
<evidence type="ECO:0000313" key="2">
    <source>
        <dbReference type="EMBL" id="KKS72308.1"/>
    </source>
</evidence>